<dbReference type="GO" id="GO:0006508">
    <property type="term" value="P:proteolysis"/>
    <property type="evidence" value="ECO:0007669"/>
    <property type="project" value="UniProtKB-UniRule"/>
</dbReference>
<dbReference type="Gene3D" id="1.10.1370.30">
    <property type="match status" value="1"/>
</dbReference>
<feature type="binding site" evidence="2">
    <location>
        <position position="261"/>
    </location>
    <ligand>
        <name>Zn(2+)</name>
        <dbReference type="ChEBI" id="CHEBI:29105"/>
        <note>catalytic</note>
    </ligand>
</feature>
<keyword evidence="1" id="KW-0645">Protease</keyword>
<feature type="binding site" evidence="2">
    <location>
        <position position="291"/>
    </location>
    <ligand>
        <name>Zn(2+)</name>
        <dbReference type="ChEBI" id="CHEBI:29105"/>
        <note>catalytic</note>
    </ligand>
</feature>
<name>A0A921IHV4_9FIRM</name>
<dbReference type="PRINTS" id="PR00998">
    <property type="entry name" value="CRBOXYPTASET"/>
</dbReference>
<comment type="caution">
    <text evidence="4">The sequence shown here is derived from an EMBL/GenBank/DDBJ whole genome shotgun (WGS) entry which is preliminary data.</text>
</comment>
<keyword evidence="1 4" id="KW-0121">Carboxypeptidase</keyword>
<evidence type="ECO:0000313" key="5">
    <source>
        <dbReference type="Proteomes" id="UP000782880"/>
    </source>
</evidence>
<keyword evidence="2" id="KW-0862">Zinc</keyword>
<sequence length="496" mass="56747">MKESIMRLRALEKQLFAYRYALNAIDFDAETVAPEGSAEGRAEACEVLSRASFDLLVNDDTAALLRQAAADAEDEQQAAEVRELQREYDRTAKIPAAEYAAFTKLVQQSIPVWTKAKRTNDFSLFAPYLEKIVEARRAQARYFAPDRDPYEVWLDQYERGLTIAQCDAFFATLRQTIVPLLAAIRDHGAPIRTDFLDQEWPLDAQKQVSKKVMELWGLEPEHCLLAESEHPFTTEFWRGDVRITTHYMPRDMFSNLYSVAHEGGHALYERHIAPELDYTAITGGATMGLHESQSRLFENYVGRSRAFVHCLYPTLRELFPTQLADVTEEEIWRAVNRAEPGLIRTEADELTYALHIMVRYELEKAMIQGTLAVRDLPAAWNAKYKEYLGVDVPDDAHGCLQDIHWSMGDMGYFPSYALGSAYGAQAIADLRKTMDLDAQWEKGDLQPLKDALCDRLWKYGNLKEPAWLVKSLCGGDFDPHYFTDYLKAKYTDLYRL</sequence>
<dbReference type="PIRSF" id="PIRSF006615">
    <property type="entry name" value="Zn_crbxpep_Taq"/>
    <property type="match status" value="1"/>
</dbReference>
<keyword evidence="1" id="KW-0378">Hydrolase</keyword>
<comment type="function">
    <text evidence="1">Broad specificity carboxypetidase that releases amino acids sequentially from the C-terminus, including neutral, aromatic, polar and basic residues.</text>
</comment>
<feature type="active site" description="Proton donor/acceptor" evidence="3">
    <location>
        <position position="262"/>
    </location>
</feature>
<dbReference type="EC" id="3.4.17.19" evidence="1"/>
<gene>
    <name evidence="4" type="ORF">K8V20_00315</name>
</gene>
<reference evidence="4" key="1">
    <citation type="journal article" date="2021" name="PeerJ">
        <title>Extensive microbial diversity within the chicken gut microbiome revealed by metagenomics and culture.</title>
        <authorList>
            <person name="Gilroy R."/>
            <person name="Ravi A."/>
            <person name="Getino M."/>
            <person name="Pursley I."/>
            <person name="Horton D.L."/>
            <person name="Alikhan N.F."/>
            <person name="Baker D."/>
            <person name="Gharbi K."/>
            <person name="Hall N."/>
            <person name="Watson M."/>
            <person name="Adriaenssens E.M."/>
            <person name="Foster-Nyarko E."/>
            <person name="Jarju S."/>
            <person name="Secka A."/>
            <person name="Antonio M."/>
            <person name="Oren A."/>
            <person name="Chaudhuri R.R."/>
            <person name="La Ragione R."/>
            <person name="Hildebrand F."/>
            <person name="Pallen M.J."/>
        </authorList>
    </citation>
    <scope>NUCLEOTIDE SEQUENCE</scope>
    <source>
        <strain evidence="4">ChiBcec21-2208</strain>
    </source>
</reference>
<feature type="binding site" evidence="2">
    <location>
        <position position="265"/>
    </location>
    <ligand>
        <name>Zn(2+)</name>
        <dbReference type="ChEBI" id="CHEBI:29105"/>
        <note>catalytic</note>
    </ligand>
</feature>
<dbReference type="PROSITE" id="PS52034">
    <property type="entry name" value="PEPTIDASE_M32"/>
    <property type="match status" value="1"/>
</dbReference>
<comment type="catalytic activity">
    <reaction evidence="1">
        <text>Release of a C-terminal amino acid with broad specificity, except for -Pro.</text>
        <dbReference type="EC" id="3.4.17.19"/>
    </reaction>
</comment>
<proteinExistence type="inferred from homology"/>
<evidence type="ECO:0000313" key="4">
    <source>
        <dbReference type="EMBL" id="HJG27081.1"/>
    </source>
</evidence>
<dbReference type="Pfam" id="PF02074">
    <property type="entry name" value="Peptidase_M32"/>
    <property type="match status" value="1"/>
</dbReference>
<evidence type="ECO:0000256" key="1">
    <source>
        <dbReference type="PIRNR" id="PIRNR006615"/>
    </source>
</evidence>
<protein>
    <recommendedName>
        <fullName evidence="1">Metal-dependent carboxypeptidase</fullName>
        <ecNumber evidence="1">3.4.17.19</ecNumber>
    </recommendedName>
</protein>
<dbReference type="AlphaFoldDB" id="A0A921IHV4"/>
<dbReference type="EMBL" id="DYVE01000009">
    <property type="protein sequence ID" value="HJG27081.1"/>
    <property type="molecule type" value="Genomic_DNA"/>
</dbReference>
<evidence type="ECO:0000256" key="3">
    <source>
        <dbReference type="PIRSR" id="PIRSR006615-2"/>
    </source>
</evidence>
<organism evidence="4 5">
    <name type="scientific">Subdoligranulum variabile</name>
    <dbReference type="NCBI Taxonomy" id="214851"/>
    <lineage>
        <taxon>Bacteria</taxon>
        <taxon>Bacillati</taxon>
        <taxon>Bacillota</taxon>
        <taxon>Clostridia</taxon>
        <taxon>Eubacteriales</taxon>
        <taxon>Oscillospiraceae</taxon>
        <taxon>Subdoligranulum</taxon>
    </lineage>
</organism>
<evidence type="ECO:0000256" key="2">
    <source>
        <dbReference type="PIRSR" id="PIRSR006615-1"/>
    </source>
</evidence>
<dbReference type="PANTHER" id="PTHR34217">
    <property type="entry name" value="METAL-DEPENDENT CARBOXYPEPTIDASE"/>
    <property type="match status" value="1"/>
</dbReference>
<comment type="similarity">
    <text evidence="1">Belongs to the peptidase M32 family.</text>
</comment>
<comment type="cofactor">
    <cofactor evidence="2">
        <name>Zn(2+)</name>
        <dbReference type="ChEBI" id="CHEBI:29105"/>
    </cofactor>
    <text evidence="2">Binds 1 zinc ion per subunit.</text>
</comment>
<accession>A0A921IHV4</accession>
<dbReference type="InterPro" id="IPR001333">
    <property type="entry name" value="Peptidase_M32_Taq"/>
</dbReference>
<keyword evidence="1" id="KW-0482">Metalloprotease</keyword>
<dbReference type="GO" id="GO:0046872">
    <property type="term" value="F:metal ion binding"/>
    <property type="evidence" value="ECO:0007669"/>
    <property type="project" value="UniProtKB-KW"/>
</dbReference>
<dbReference type="CDD" id="cd06460">
    <property type="entry name" value="M32_Taq"/>
    <property type="match status" value="1"/>
</dbReference>
<dbReference type="Proteomes" id="UP000782880">
    <property type="component" value="Unassembled WGS sequence"/>
</dbReference>
<dbReference type="SUPFAM" id="SSF55486">
    <property type="entry name" value="Metalloproteases ('zincins'), catalytic domain"/>
    <property type="match status" value="1"/>
</dbReference>
<dbReference type="GO" id="GO:0004181">
    <property type="term" value="F:metallocarboxypeptidase activity"/>
    <property type="evidence" value="ECO:0007669"/>
    <property type="project" value="UniProtKB-UniRule"/>
</dbReference>
<reference evidence="4" key="2">
    <citation type="submission" date="2021-09" db="EMBL/GenBank/DDBJ databases">
        <authorList>
            <person name="Gilroy R."/>
        </authorList>
    </citation>
    <scope>NUCLEOTIDE SEQUENCE</scope>
    <source>
        <strain evidence="4">ChiBcec21-2208</strain>
    </source>
</reference>
<dbReference type="PANTHER" id="PTHR34217:SF1">
    <property type="entry name" value="CARBOXYPEPTIDASE 1"/>
    <property type="match status" value="1"/>
</dbReference>
<keyword evidence="1 2" id="KW-0479">Metal-binding</keyword>